<accession>A0A9P8TBL8</accession>
<evidence type="ECO:0000313" key="1">
    <source>
        <dbReference type="EMBL" id="KAH3672306.1"/>
    </source>
</evidence>
<reference evidence="1" key="1">
    <citation type="journal article" date="2021" name="Open Biol.">
        <title>Shared evolutionary footprints suggest mitochondrial oxidative damage underlies multiple complex I losses in fungi.</title>
        <authorList>
            <person name="Schikora-Tamarit M.A."/>
            <person name="Marcet-Houben M."/>
            <person name="Nosek J."/>
            <person name="Gabaldon T."/>
        </authorList>
    </citation>
    <scope>NUCLEOTIDE SEQUENCE</scope>
    <source>
        <strain evidence="1">NCAIM Y.01608</strain>
    </source>
</reference>
<reference evidence="1" key="2">
    <citation type="submission" date="2021-01" db="EMBL/GenBank/DDBJ databases">
        <authorList>
            <person name="Schikora-Tamarit M.A."/>
        </authorList>
    </citation>
    <scope>NUCLEOTIDE SEQUENCE</scope>
    <source>
        <strain evidence="1">NCAIM Y.01608</strain>
    </source>
</reference>
<evidence type="ECO:0000313" key="2">
    <source>
        <dbReference type="Proteomes" id="UP000788993"/>
    </source>
</evidence>
<proteinExistence type="predicted"/>
<dbReference type="AlphaFoldDB" id="A0A9P8TBL8"/>
<feature type="non-terminal residue" evidence="1">
    <location>
        <position position="1"/>
    </location>
</feature>
<dbReference type="EMBL" id="JAEUBD010000791">
    <property type="protein sequence ID" value="KAH3672306.1"/>
    <property type="molecule type" value="Genomic_DNA"/>
</dbReference>
<protein>
    <submittedName>
        <fullName evidence="1">Uncharacterized protein</fullName>
    </submittedName>
</protein>
<comment type="caution">
    <text evidence="1">The sequence shown here is derived from an EMBL/GenBank/DDBJ whole genome shotgun (WGS) entry which is preliminary data.</text>
</comment>
<organism evidence="1 2">
    <name type="scientific">Ogataea polymorpha</name>
    <dbReference type="NCBI Taxonomy" id="460523"/>
    <lineage>
        <taxon>Eukaryota</taxon>
        <taxon>Fungi</taxon>
        <taxon>Dikarya</taxon>
        <taxon>Ascomycota</taxon>
        <taxon>Saccharomycotina</taxon>
        <taxon>Pichiomycetes</taxon>
        <taxon>Pichiales</taxon>
        <taxon>Pichiaceae</taxon>
        <taxon>Ogataea</taxon>
    </lineage>
</organism>
<name>A0A9P8TBL8_9ASCO</name>
<keyword evidence="2" id="KW-1185">Reference proteome</keyword>
<dbReference type="Proteomes" id="UP000788993">
    <property type="component" value="Unassembled WGS sequence"/>
</dbReference>
<gene>
    <name evidence="1" type="ORF">OGATHE_002353</name>
</gene>
<sequence>DEATKLIKSMLANAEYGFVEVDITRDCQYFHLAVALILTYGYEIDVCAPASAVSVWTRYRSLSFSSG</sequence>